<dbReference type="PROSITE" id="PS50188">
    <property type="entry name" value="B302_SPRY"/>
    <property type="match status" value="1"/>
</dbReference>
<dbReference type="SUPFAM" id="SSF49899">
    <property type="entry name" value="Concanavalin A-like lectins/glucanases"/>
    <property type="match status" value="1"/>
</dbReference>
<dbReference type="Gene3D" id="2.60.120.920">
    <property type="match status" value="1"/>
</dbReference>
<gene>
    <name evidence="6" type="ORF">MSP1401_LOCUS10923</name>
</gene>
<evidence type="ECO:0000256" key="3">
    <source>
        <dbReference type="ARBA" id="ARBA00022833"/>
    </source>
</evidence>
<keyword evidence="3" id="KW-0862">Zinc</keyword>
<evidence type="ECO:0000256" key="1">
    <source>
        <dbReference type="ARBA" id="ARBA00022723"/>
    </source>
</evidence>
<protein>
    <recommendedName>
        <fullName evidence="5">B30.2/SPRY domain-containing protein</fullName>
    </recommendedName>
</protein>
<dbReference type="InterPro" id="IPR001870">
    <property type="entry name" value="B30.2/SPRY"/>
</dbReference>
<dbReference type="Pfam" id="PF00622">
    <property type="entry name" value="SPRY"/>
    <property type="match status" value="1"/>
</dbReference>
<dbReference type="GO" id="GO:0004842">
    <property type="term" value="F:ubiquitin-protein transferase activity"/>
    <property type="evidence" value="ECO:0007669"/>
    <property type="project" value="InterPro"/>
</dbReference>
<proteinExistence type="predicted"/>
<dbReference type="PANTHER" id="PTHR13363:SF5">
    <property type="entry name" value="E3 UBIQUITIN-PROTEIN LIGASE RNF123"/>
    <property type="match status" value="1"/>
</dbReference>
<dbReference type="InterPro" id="IPR013320">
    <property type="entry name" value="ConA-like_dom_sf"/>
</dbReference>
<dbReference type="InterPro" id="IPR045129">
    <property type="entry name" value="RNF123/RKP/RSPRY1"/>
</dbReference>
<dbReference type="PANTHER" id="PTHR13363">
    <property type="entry name" value="RING FINGER AND SRY DOMAIN-CONTAINING"/>
    <property type="match status" value="1"/>
</dbReference>
<dbReference type="GO" id="GO:0008270">
    <property type="term" value="F:zinc ion binding"/>
    <property type="evidence" value="ECO:0007669"/>
    <property type="project" value="UniProtKB-KW"/>
</dbReference>
<dbReference type="AlphaFoldDB" id="A0A7S0DDJ3"/>
<dbReference type="InterPro" id="IPR003877">
    <property type="entry name" value="SPRY_dom"/>
</dbReference>
<feature type="region of interest" description="Disordered" evidence="4">
    <location>
        <begin position="65"/>
        <end position="86"/>
    </location>
</feature>
<accession>A0A7S0DDJ3</accession>
<feature type="domain" description="B30.2/SPRY" evidence="5">
    <location>
        <begin position="117"/>
        <end position="311"/>
    </location>
</feature>
<evidence type="ECO:0000256" key="4">
    <source>
        <dbReference type="SAM" id="MobiDB-lite"/>
    </source>
</evidence>
<evidence type="ECO:0000259" key="5">
    <source>
        <dbReference type="PROSITE" id="PS50188"/>
    </source>
</evidence>
<dbReference type="GO" id="GO:0051603">
    <property type="term" value="P:proteolysis involved in protein catabolic process"/>
    <property type="evidence" value="ECO:0007669"/>
    <property type="project" value="TreeGrafter"/>
</dbReference>
<dbReference type="InterPro" id="IPR043136">
    <property type="entry name" value="B30.2/SPRY_sf"/>
</dbReference>
<dbReference type="EMBL" id="HBEN01013101">
    <property type="protein sequence ID" value="CAD8449031.1"/>
    <property type="molecule type" value="Transcribed_RNA"/>
</dbReference>
<keyword evidence="2" id="KW-0863">Zinc-finger</keyword>
<organism evidence="6">
    <name type="scientific">Micromonas pusilla</name>
    <name type="common">Picoplanktonic green alga</name>
    <name type="synonym">Chromulina pusilla</name>
    <dbReference type="NCBI Taxonomy" id="38833"/>
    <lineage>
        <taxon>Eukaryota</taxon>
        <taxon>Viridiplantae</taxon>
        <taxon>Chlorophyta</taxon>
        <taxon>Mamiellophyceae</taxon>
        <taxon>Mamiellales</taxon>
        <taxon>Mamiellaceae</taxon>
        <taxon>Micromonas</taxon>
    </lineage>
</organism>
<keyword evidence="1" id="KW-0479">Metal-binding</keyword>
<dbReference type="GO" id="GO:0005737">
    <property type="term" value="C:cytoplasm"/>
    <property type="evidence" value="ECO:0007669"/>
    <property type="project" value="TreeGrafter"/>
</dbReference>
<reference evidence="6" key="1">
    <citation type="submission" date="2021-01" db="EMBL/GenBank/DDBJ databases">
        <authorList>
            <person name="Corre E."/>
            <person name="Pelletier E."/>
            <person name="Niang G."/>
            <person name="Scheremetjew M."/>
            <person name="Finn R."/>
            <person name="Kale V."/>
            <person name="Holt S."/>
            <person name="Cochrane G."/>
            <person name="Meng A."/>
            <person name="Brown T."/>
            <person name="Cohen L."/>
        </authorList>
    </citation>
    <scope>NUCLEOTIDE SEQUENCE</scope>
    <source>
        <strain evidence="6">CCAC1681</strain>
    </source>
</reference>
<dbReference type="SMART" id="SM00449">
    <property type="entry name" value="SPRY"/>
    <property type="match status" value="1"/>
</dbReference>
<evidence type="ECO:0000313" key="6">
    <source>
        <dbReference type="EMBL" id="CAD8449031.1"/>
    </source>
</evidence>
<sequence length="444" mass="46402">MSTAQGDAASGSADPVATDISALRRHVCRVLGVDVQAEGERLVPSHGAGSITRLDWTRVDAVLGGADEERPEGANDDADDAVSSRDATRVITPTKQSADIHDVTRDSEPSSVVKMNDSEEALLELSASKGRVGPARVEIDKTRASGDVRVDAAGTSAQSRANFSSLRANACVFEGKWSYEATLGSSGIMQLGWCTARCPFTRENGVGDAPDSFAFDGHRVRKWNVSSQPYGKAWVAGDVITCTIDLTPGPGGGTVSYHRNGVPLGVAFDNVRRWRDAGGGDSSAAAALAYFPAVSLSMDERVALNFGDAPARYPVEGYAPLQASPDEKTVLAPAERGLRVFEALAAPPDAAAARVEIRRPLLLRFEEETLMAATALRRAGPLLASPATRRYITRGCLIPAIMRAAANSDALPEEAAAGAAAAIASSAAHPASTRAPPSIEVAPS</sequence>
<evidence type="ECO:0000256" key="2">
    <source>
        <dbReference type="ARBA" id="ARBA00022771"/>
    </source>
</evidence>
<name>A0A7S0DDJ3_MICPS</name>